<name>A0A1G2MAN1_9BACT</name>
<dbReference type="CDD" id="cd03786">
    <property type="entry name" value="GTB_UDP-GlcNAc_2-Epimerase"/>
    <property type="match status" value="1"/>
</dbReference>
<dbReference type="GO" id="GO:0006047">
    <property type="term" value="P:UDP-N-acetylglucosamine metabolic process"/>
    <property type="evidence" value="ECO:0007669"/>
    <property type="project" value="InterPro"/>
</dbReference>
<reference evidence="2 3" key="1">
    <citation type="journal article" date="2016" name="Nat. Commun.">
        <title>Thousands of microbial genomes shed light on interconnected biogeochemical processes in an aquifer system.</title>
        <authorList>
            <person name="Anantharaman K."/>
            <person name="Brown C.T."/>
            <person name="Hug L.A."/>
            <person name="Sharon I."/>
            <person name="Castelle C.J."/>
            <person name="Probst A.J."/>
            <person name="Thomas B.C."/>
            <person name="Singh A."/>
            <person name="Wilkins M.J."/>
            <person name="Karaoz U."/>
            <person name="Brodie E.L."/>
            <person name="Williams K.H."/>
            <person name="Hubbard S.S."/>
            <person name="Banfield J.F."/>
        </authorList>
    </citation>
    <scope>NUCLEOTIDE SEQUENCE [LARGE SCALE GENOMIC DNA]</scope>
</reference>
<protein>
    <submittedName>
        <fullName evidence="2">UDP-N-acetyl-D-glucosamine 2-epimerase, UDP-hydrolysing</fullName>
    </submittedName>
</protein>
<gene>
    <name evidence="2" type="ORF">A2W52_01050</name>
</gene>
<dbReference type="EMBL" id="MHRJ01000055">
    <property type="protein sequence ID" value="OHA20970.1"/>
    <property type="molecule type" value="Genomic_DNA"/>
</dbReference>
<evidence type="ECO:0000313" key="3">
    <source>
        <dbReference type="Proteomes" id="UP000176493"/>
    </source>
</evidence>
<evidence type="ECO:0000313" key="2">
    <source>
        <dbReference type="EMBL" id="OHA20970.1"/>
    </source>
</evidence>
<dbReference type="AlphaFoldDB" id="A0A1G2MAN1"/>
<dbReference type="Pfam" id="PF02350">
    <property type="entry name" value="Epimerase_2"/>
    <property type="match status" value="1"/>
</dbReference>
<dbReference type="Proteomes" id="UP000176493">
    <property type="component" value="Unassembled WGS sequence"/>
</dbReference>
<dbReference type="InterPro" id="IPR003331">
    <property type="entry name" value="UDP_GlcNAc_Epimerase_2_dom"/>
</dbReference>
<accession>A0A1G2MAN1</accession>
<feature type="domain" description="UDP-N-acetylglucosamine 2-epimerase" evidence="1">
    <location>
        <begin position="26"/>
        <end position="367"/>
    </location>
</feature>
<dbReference type="InterPro" id="IPR029767">
    <property type="entry name" value="WecB-like"/>
</dbReference>
<comment type="caution">
    <text evidence="2">The sequence shown here is derived from an EMBL/GenBank/DDBJ whole genome shotgun (WGS) entry which is preliminary data.</text>
</comment>
<dbReference type="GO" id="GO:0004553">
    <property type="term" value="F:hydrolase activity, hydrolyzing O-glycosyl compounds"/>
    <property type="evidence" value="ECO:0007669"/>
    <property type="project" value="InterPro"/>
</dbReference>
<sequence>MSHKKKIAYVTGTRADFGLMTPVLRAVQKSAKLSLSVYATGMHLMPQFSRTITVVRKSFPDVKAIKAILQENTPAGTALFLAGALAGVTKAFSKNRPNLVLLLGDRPEMLATAAACLYLKIPTAHLHGGERSGTGDEVARHAIAKLSSLHFTATRDAADRVRKMGEDAWRIHVVGAPALDTILRAALPSKRAVSAFASIPREGKFVLLVQHPGEAYASAGSEMEETIAALKKLALPVVAVYPNADAGSERIIRILESKRRNPLFRIFKNIPHEMFLALERDAAVWIGNSSAALIEGASWRTPVVNIGERQKGRLRGKHVIDVRSARADIAAAVEKALYNRRFRKALRTTDNPWGDGKTGPRVAKLLEQLTIDDHLLNKQISY</sequence>
<proteinExistence type="predicted"/>
<dbReference type="SUPFAM" id="SSF53756">
    <property type="entry name" value="UDP-Glycosyltransferase/glycogen phosphorylase"/>
    <property type="match status" value="1"/>
</dbReference>
<dbReference type="PANTHER" id="PTHR43174">
    <property type="entry name" value="UDP-N-ACETYLGLUCOSAMINE 2-EPIMERASE"/>
    <property type="match status" value="1"/>
</dbReference>
<dbReference type="NCBIfam" id="TIGR03568">
    <property type="entry name" value="NeuC_NnaA"/>
    <property type="match status" value="1"/>
</dbReference>
<dbReference type="PANTHER" id="PTHR43174:SF3">
    <property type="entry name" value="UDP-N-ACETYLGLUCOSAMINE 2-EPIMERASE"/>
    <property type="match status" value="1"/>
</dbReference>
<dbReference type="InterPro" id="IPR020004">
    <property type="entry name" value="UDP-GlcNAc_Epase"/>
</dbReference>
<evidence type="ECO:0000259" key="1">
    <source>
        <dbReference type="Pfam" id="PF02350"/>
    </source>
</evidence>
<dbReference type="Gene3D" id="3.40.50.2000">
    <property type="entry name" value="Glycogen Phosphorylase B"/>
    <property type="match status" value="2"/>
</dbReference>
<organism evidence="2 3">
    <name type="scientific">Candidatus Taylorbacteria bacterium RIFCSPHIGHO2_02_49_25</name>
    <dbReference type="NCBI Taxonomy" id="1802305"/>
    <lineage>
        <taxon>Bacteria</taxon>
        <taxon>Candidatus Tayloriibacteriota</taxon>
    </lineage>
</organism>